<dbReference type="PANTHER" id="PTHR40038:SF1">
    <property type="entry name" value="MEMBRANE-ASSOCIATED PROTEIN TCAA"/>
    <property type="match status" value="1"/>
</dbReference>
<dbReference type="InterPro" id="IPR026870">
    <property type="entry name" value="Zinc_ribbon_dom"/>
</dbReference>
<evidence type="ECO:0000313" key="4">
    <source>
        <dbReference type="EMBL" id="EDY32691.1"/>
    </source>
</evidence>
<protein>
    <recommendedName>
        <fullName evidence="6">DZANK-type domain-containing protein</fullName>
    </recommendedName>
</protein>
<evidence type="ECO:0000259" key="3">
    <source>
        <dbReference type="Pfam" id="PF13240"/>
    </source>
</evidence>
<dbReference type="Pfam" id="PF13240">
    <property type="entry name" value="Zn_Ribbon_1"/>
    <property type="match status" value="1"/>
</dbReference>
<evidence type="ECO:0000259" key="2">
    <source>
        <dbReference type="Pfam" id="PF12773"/>
    </source>
</evidence>
<dbReference type="RefSeq" id="WP_005611176.1">
    <property type="nucleotide sequence ID" value="NZ_CP102292.1"/>
</dbReference>
<name>B5CPT1_9FIRM</name>
<dbReference type="Proteomes" id="UP000003254">
    <property type="component" value="Unassembled WGS sequence"/>
</dbReference>
<dbReference type="eggNOG" id="COG3266">
    <property type="taxonomic scope" value="Bacteria"/>
</dbReference>
<sequence>MAFFDEMDRKLSQFGQSVSNKSREVSEGMRLSSAIKAEEEKQNNLYREVGKYYFENCAANAEGQLKVLCDQIVASMELTSQYKQQQNVLKGMVSCPNCGAQISANSGFCNVCGSKIEKQVSPAPQPGAGKICPKCQKTVEADALFCTFCGNQFEAQPAAPAYEEPAAPAYEEPATPAYEEPAAPVYEEPAAPAYEEPAAPAYEEPAAPAYEEPAAPVYEEPAAPAYEESAAPAYEEPAAPAYEESAAPAYEEPAAPVYEEPAAPVYEEPAAPAYEEVHIPEVTVPTCVKCGAVLEEGQKFCTVCGTKVEEEPAAPVYEEPAAPAYEEPVTPPYEEVHIPEVTVPTCVKCGAVLEEGQKFCTVCGTKVGEEPAAPVQHMQSLTCRSCGAALEEGQKFCTKCGTPVA</sequence>
<dbReference type="HOGENOM" id="CLU_056724_0_0_9"/>
<dbReference type="PANTHER" id="PTHR40038">
    <property type="entry name" value="MEMBRANE-ASSOCIATED PROTEIN TCAA"/>
    <property type="match status" value="1"/>
</dbReference>
<keyword evidence="5" id="KW-1185">Reference proteome</keyword>
<comment type="caution">
    <text evidence="4">The sequence shown here is derived from an EMBL/GenBank/DDBJ whole genome shotgun (WGS) entry which is preliminary data.</text>
</comment>
<reference evidence="4 5" key="1">
    <citation type="submission" date="2008-08" db="EMBL/GenBank/DDBJ databases">
        <title>Draft genome sequence of Ruminococcus lactaris ATCC 29176.</title>
        <authorList>
            <person name="Sudarsanam P."/>
            <person name="Ley R."/>
            <person name="Guruge J."/>
            <person name="Turnbaugh P.J."/>
            <person name="Mahowald M."/>
            <person name="Liep D."/>
            <person name="Gordon J."/>
        </authorList>
    </citation>
    <scope>NUCLEOTIDE SEQUENCE [LARGE SCALE GENOMIC DNA]</scope>
    <source>
        <strain evidence="4 5">ATCC 29176</strain>
    </source>
</reference>
<feature type="domain" description="Zinc-ribbon" evidence="3">
    <location>
        <begin position="383"/>
        <end position="404"/>
    </location>
</feature>
<dbReference type="InterPro" id="IPR025874">
    <property type="entry name" value="DZR"/>
</dbReference>
<dbReference type="Pfam" id="PF12773">
    <property type="entry name" value="DZR"/>
    <property type="match status" value="2"/>
</dbReference>
<reference evidence="4 5" key="2">
    <citation type="submission" date="2008-08" db="EMBL/GenBank/DDBJ databases">
        <authorList>
            <person name="Fulton L."/>
            <person name="Clifton S."/>
            <person name="Fulton B."/>
            <person name="Xu J."/>
            <person name="Minx P."/>
            <person name="Pepin K.H."/>
            <person name="Johnson M."/>
            <person name="Bhonagiri V."/>
            <person name="Nash W.E."/>
            <person name="Mardis E.R."/>
            <person name="Wilson R.K."/>
        </authorList>
    </citation>
    <scope>NUCLEOTIDE SEQUENCE [LARGE SCALE GENOMIC DNA]</scope>
    <source>
        <strain evidence="4 5">ATCC 29176</strain>
    </source>
</reference>
<dbReference type="EMBL" id="ABOU02000034">
    <property type="protein sequence ID" value="EDY32691.1"/>
    <property type="molecule type" value="Genomic_DNA"/>
</dbReference>
<dbReference type="AlphaFoldDB" id="B5CPT1"/>
<organism evidence="4 5">
    <name type="scientific">[Ruminococcus] lactaris ATCC 29176</name>
    <dbReference type="NCBI Taxonomy" id="471875"/>
    <lineage>
        <taxon>Bacteria</taxon>
        <taxon>Bacillati</taxon>
        <taxon>Bacillota</taxon>
        <taxon>Clostridia</taxon>
        <taxon>Lachnospirales</taxon>
        <taxon>Lachnospiraceae</taxon>
        <taxon>Mediterraneibacter</taxon>
    </lineage>
</organism>
<proteinExistence type="predicted"/>
<evidence type="ECO:0008006" key="6">
    <source>
        <dbReference type="Google" id="ProtNLM"/>
    </source>
</evidence>
<gene>
    <name evidence="4" type="ORF">RUMLAC_01475</name>
</gene>
<dbReference type="GeneID" id="77334781"/>
<evidence type="ECO:0000256" key="1">
    <source>
        <dbReference type="SAM" id="MobiDB-lite"/>
    </source>
</evidence>
<feature type="region of interest" description="Disordered" evidence="1">
    <location>
        <begin position="226"/>
        <end position="247"/>
    </location>
</feature>
<accession>B5CPT1</accession>
<feature type="domain" description="DZANK-type" evidence="2">
    <location>
        <begin position="95"/>
        <end position="150"/>
    </location>
</feature>
<feature type="domain" description="DZANK-type" evidence="2">
    <location>
        <begin position="287"/>
        <end position="364"/>
    </location>
</feature>
<evidence type="ECO:0000313" key="5">
    <source>
        <dbReference type="Proteomes" id="UP000003254"/>
    </source>
</evidence>